<keyword evidence="4 6" id="KW-0274">FAD</keyword>
<dbReference type="GO" id="GO:0050660">
    <property type="term" value="F:flavin adenine dinucleotide binding"/>
    <property type="evidence" value="ECO:0007669"/>
    <property type="project" value="InterPro"/>
</dbReference>
<dbReference type="Pfam" id="PF02770">
    <property type="entry name" value="Acyl-CoA_dh_M"/>
    <property type="match status" value="1"/>
</dbReference>
<dbReference type="Gene3D" id="1.10.540.10">
    <property type="entry name" value="Acyl-CoA dehydrogenase/oxidase, N-terminal domain"/>
    <property type="match status" value="1"/>
</dbReference>
<evidence type="ECO:0000256" key="5">
    <source>
        <dbReference type="ARBA" id="ARBA00023002"/>
    </source>
</evidence>
<evidence type="ECO:0000259" key="9">
    <source>
        <dbReference type="Pfam" id="PF02771"/>
    </source>
</evidence>
<dbReference type="SUPFAM" id="SSF47203">
    <property type="entry name" value="Acyl-CoA dehydrogenase C-terminal domain-like"/>
    <property type="match status" value="1"/>
</dbReference>
<dbReference type="InterPro" id="IPR009075">
    <property type="entry name" value="AcylCo_DH/oxidase_C"/>
</dbReference>
<evidence type="ECO:0000256" key="3">
    <source>
        <dbReference type="ARBA" id="ARBA00022630"/>
    </source>
</evidence>
<accession>W4MBL2</accession>
<dbReference type="Proteomes" id="UP000019140">
    <property type="component" value="Unassembled WGS sequence"/>
</dbReference>
<reference evidence="10 11" key="1">
    <citation type="journal article" date="2014" name="Nature">
        <title>An environmental bacterial taxon with a large and distinct metabolic repertoire.</title>
        <authorList>
            <person name="Wilson M.C."/>
            <person name="Mori T."/>
            <person name="Ruckert C."/>
            <person name="Uria A.R."/>
            <person name="Helf M.J."/>
            <person name="Takada K."/>
            <person name="Gernert C."/>
            <person name="Steffens U.A."/>
            <person name="Heycke N."/>
            <person name="Schmitt S."/>
            <person name="Rinke C."/>
            <person name="Helfrich E.J."/>
            <person name="Brachmann A.O."/>
            <person name="Gurgui C."/>
            <person name="Wakimoto T."/>
            <person name="Kracht M."/>
            <person name="Crusemann M."/>
            <person name="Hentschel U."/>
            <person name="Abe I."/>
            <person name="Matsunaga S."/>
            <person name="Kalinowski J."/>
            <person name="Takeyama H."/>
            <person name="Piel J."/>
        </authorList>
    </citation>
    <scope>NUCLEOTIDE SEQUENCE [LARGE SCALE GENOMIC DNA]</scope>
    <source>
        <strain evidence="11">TSY2</strain>
    </source>
</reference>
<dbReference type="HOGENOM" id="CLU_018204_9_0_7"/>
<dbReference type="PANTHER" id="PTHR43292:SF3">
    <property type="entry name" value="ACYL-COA DEHYDROGENASE FADE29"/>
    <property type="match status" value="1"/>
</dbReference>
<comment type="cofactor">
    <cofactor evidence="1 6">
        <name>FAD</name>
        <dbReference type="ChEBI" id="CHEBI:57692"/>
    </cofactor>
</comment>
<dbReference type="InterPro" id="IPR009100">
    <property type="entry name" value="AcylCoA_DH/oxidase_NM_dom_sf"/>
</dbReference>
<evidence type="ECO:0000259" key="8">
    <source>
        <dbReference type="Pfam" id="PF02770"/>
    </source>
</evidence>
<keyword evidence="3 6" id="KW-0285">Flavoprotein</keyword>
<dbReference type="AlphaFoldDB" id="W4MBL2"/>
<feature type="domain" description="Acyl-CoA oxidase/dehydrogenase middle" evidence="8">
    <location>
        <begin position="129"/>
        <end position="218"/>
    </location>
</feature>
<dbReference type="Gene3D" id="1.20.140.10">
    <property type="entry name" value="Butyryl-CoA Dehydrogenase, subunit A, domain 3"/>
    <property type="match status" value="1"/>
</dbReference>
<evidence type="ECO:0000313" key="11">
    <source>
        <dbReference type="Proteomes" id="UP000019140"/>
    </source>
</evidence>
<proteinExistence type="inferred from homology"/>
<evidence type="ECO:0000256" key="2">
    <source>
        <dbReference type="ARBA" id="ARBA00009347"/>
    </source>
</evidence>
<organism evidence="10 11">
    <name type="scientific">Candidatus Entotheonella gemina</name>
    <dbReference type="NCBI Taxonomy" id="1429439"/>
    <lineage>
        <taxon>Bacteria</taxon>
        <taxon>Pseudomonadati</taxon>
        <taxon>Nitrospinota/Tectimicrobiota group</taxon>
        <taxon>Candidatus Tectimicrobiota</taxon>
        <taxon>Candidatus Entotheonellia</taxon>
        <taxon>Candidatus Entotheonellales</taxon>
        <taxon>Candidatus Entotheonellaceae</taxon>
        <taxon>Candidatus Entotheonella</taxon>
    </lineage>
</organism>
<dbReference type="InterPro" id="IPR006091">
    <property type="entry name" value="Acyl-CoA_Oxase/DH_mid-dom"/>
</dbReference>
<dbReference type="Pfam" id="PF00441">
    <property type="entry name" value="Acyl-CoA_dh_1"/>
    <property type="match status" value="1"/>
</dbReference>
<dbReference type="EMBL" id="AZHX01000385">
    <property type="protein sequence ID" value="ETX07739.1"/>
    <property type="molecule type" value="Genomic_DNA"/>
</dbReference>
<dbReference type="PANTHER" id="PTHR43292">
    <property type="entry name" value="ACYL-COA DEHYDROGENASE"/>
    <property type="match status" value="1"/>
</dbReference>
<dbReference type="InterPro" id="IPR013786">
    <property type="entry name" value="AcylCoA_DH/ox_N"/>
</dbReference>
<dbReference type="GO" id="GO:0005886">
    <property type="term" value="C:plasma membrane"/>
    <property type="evidence" value="ECO:0007669"/>
    <property type="project" value="TreeGrafter"/>
</dbReference>
<dbReference type="SUPFAM" id="SSF56645">
    <property type="entry name" value="Acyl-CoA dehydrogenase NM domain-like"/>
    <property type="match status" value="1"/>
</dbReference>
<gene>
    <name evidence="10" type="ORF">ETSY2_09495</name>
</gene>
<sequence>MRFTLTDEQRAFRQDVCDFLSRELAPEIVDAHHDPNEARGYDWDFCLTFRNKLAAQGYVGIGWPKAYGGAGRDMIDQLILAEEMEYHGAPGMDGSLTYIPQAIMAYGSEEQKQHFIPQIATGAITIFLGYSEPEAGSDLSALRMQAVADGDDFILTGDKAFSSEAQHADYGWIAARTDLDAPKHRGISLFLVDMNRPGISLGGFTTMSGWHHPTVSFDQVRVPKTDLIGEVNQGWYYIMGAIDFERAALGNPGMASHAFDRLVSHCKHTLRHGKPLIDDPVVQHRLAELYTDLEAVRLMSYWVGSMHARGLQPQHETSLSVLVKRETIRAIDTYGAELLGPHVERRPGDALAPADGEMVHDYLDRMYFSFAAGGFDITRNVIATRGLGLPRG</sequence>
<keyword evidence="5 6" id="KW-0560">Oxidoreductase</keyword>
<dbReference type="Pfam" id="PF02771">
    <property type="entry name" value="Acyl-CoA_dh_N"/>
    <property type="match status" value="1"/>
</dbReference>
<dbReference type="InterPro" id="IPR037069">
    <property type="entry name" value="AcylCoA_DH/ox_N_sf"/>
</dbReference>
<evidence type="ECO:0000256" key="6">
    <source>
        <dbReference type="RuleBase" id="RU362125"/>
    </source>
</evidence>
<evidence type="ECO:0008006" key="12">
    <source>
        <dbReference type="Google" id="ProtNLM"/>
    </source>
</evidence>
<dbReference type="InterPro" id="IPR046373">
    <property type="entry name" value="Acyl-CoA_Oxase/DH_mid-dom_sf"/>
</dbReference>
<dbReference type="InterPro" id="IPR036250">
    <property type="entry name" value="AcylCo_DH-like_C"/>
</dbReference>
<keyword evidence="11" id="KW-1185">Reference proteome</keyword>
<evidence type="ECO:0000256" key="1">
    <source>
        <dbReference type="ARBA" id="ARBA00001974"/>
    </source>
</evidence>
<evidence type="ECO:0000313" key="10">
    <source>
        <dbReference type="EMBL" id="ETX07739.1"/>
    </source>
</evidence>
<dbReference type="InterPro" id="IPR052161">
    <property type="entry name" value="Mycobact_Acyl-CoA_DH"/>
</dbReference>
<comment type="caution">
    <text evidence="10">The sequence shown here is derived from an EMBL/GenBank/DDBJ whole genome shotgun (WGS) entry which is preliminary data.</text>
</comment>
<evidence type="ECO:0000259" key="7">
    <source>
        <dbReference type="Pfam" id="PF00441"/>
    </source>
</evidence>
<feature type="domain" description="Acyl-CoA dehydrogenase/oxidase N-terminal" evidence="9">
    <location>
        <begin position="6"/>
        <end position="122"/>
    </location>
</feature>
<feature type="domain" description="Acyl-CoA dehydrogenase/oxidase C-terminal" evidence="7">
    <location>
        <begin position="232"/>
        <end position="385"/>
    </location>
</feature>
<comment type="similarity">
    <text evidence="2 6">Belongs to the acyl-CoA dehydrogenase family.</text>
</comment>
<dbReference type="Gene3D" id="2.40.110.10">
    <property type="entry name" value="Butyryl-CoA Dehydrogenase, subunit A, domain 2"/>
    <property type="match status" value="1"/>
</dbReference>
<protein>
    <recommendedName>
        <fullName evidence="12">Acyl-CoA dehydrogenase</fullName>
    </recommendedName>
</protein>
<name>W4MBL2_9BACT</name>
<evidence type="ECO:0000256" key="4">
    <source>
        <dbReference type="ARBA" id="ARBA00022827"/>
    </source>
</evidence>
<dbReference type="GO" id="GO:0016627">
    <property type="term" value="F:oxidoreductase activity, acting on the CH-CH group of donors"/>
    <property type="evidence" value="ECO:0007669"/>
    <property type="project" value="InterPro"/>
</dbReference>